<gene>
    <name evidence="2" type="primary">Acey_s0029.g1907</name>
    <name evidence="2" type="ORF">Y032_0029g1907</name>
</gene>
<reference evidence="3" key="1">
    <citation type="journal article" date="2015" name="Nat. Genet.">
        <title>The genome and transcriptome of the zoonotic hookworm Ancylostoma ceylanicum identify infection-specific gene families.</title>
        <authorList>
            <person name="Schwarz E.M."/>
            <person name="Hu Y."/>
            <person name="Antoshechkin I."/>
            <person name="Miller M.M."/>
            <person name="Sternberg P.W."/>
            <person name="Aroian R.V."/>
        </authorList>
    </citation>
    <scope>NUCLEOTIDE SEQUENCE</scope>
    <source>
        <strain evidence="3">HY135</strain>
    </source>
</reference>
<accession>A0A016USP2</accession>
<evidence type="ECO:0000313" key="2">
    <source>
        <dbReference type="EMBL" id="EYC17847.1"/>
    </source>
</evidence>
<dbReference type="Proteomes" id="UP000024635">
    <property type="component" value="Unassembled WGS sequence"/>
</dbReference>
<protein>
    <submittedName>
        <fullName evidence="2">Uncharacterized protein</fullName>
    </submittedName>
</protein>
<evidence type="ECO:0000313" key="3">
    <source>
        <dbReference type="Proteomes" id="UP000024635"/>
    </source>
</evidence>
<sequence>MCGSEISNPMKRKTENGSAKWPENGKRETEYGKFLKVYEVPSIVVSDRCQTCIYRSSMFFFFRPHVCYL</sequence>
<name>A0A016USP2_9BILA</name>
<proteinExistence type="predicted"/>
<dbReference type="EMBL" id="JARK01001365">
    <property type="protein sequence ID" value="EYC17847.1"/>
    <property type="molecule type" value="Genomic_DNA"/>
</dbReference>
<organism evidence="2 3">
    <name type="scientific">Ancylostoma ceylanicum</name>
    <dbReference type="NCBI Taxonomy" id="53326"/>
    <lineage>
        <taxon>Eukaryota</taxon>
        <taxon>Metazoa</taxon>
        <taxon>Ecdysozoa</taxon>
        <taxon>Nematoda</taxon>
        <taxon>Chromadorea</taxon>
        <taxon>Rhabditida</taxon>
        <taxon>Rhabditina</taxon>
        <taxon>Rhabditomorpha</taxon>
        <taxon>Strongyloidea</taxon>
        <taxon>Ancylostomatidae</taxon>
        <taxon>Ancylostomatinae</taxon>
        <taxon>Ancylostoma</taxon>
    </lineage>
</organism>
<dbReference type="AlphaFoldDB" id="A0A016USP2"/>
<keyword evidence="3" id="KW-1185">Reference proteome</keyword>
<evidence type="ECO:0000256" key="1">
    <source>
        <dbReference type="SAM" id="MobiDB-lite"/>
    </source>
</evidence>
<comment type="caution">
    <text evidence="2">The sequence shown here is derived from an EMBL/GenBank/DDBJ whole genome shotgun (WGS) entry which is preliminary data.</text>
</comment>
<feature type="region of interest" description="Disordered" evidence="1">
    <location>
        <begin position="1"/>
        <end position="25"/>
    </location>
</feature>